<proteinExistence type="predicted"/>
<evidence type="ECO:0000313" key="1">
    <source>
        <dbReference type="EMBL" id="JAH27917.1"/>
    </source>
</evidence>
<reference evidence="1" key="1">
    <citation type="submission" date="2014-11" db="EMBL/GenBank/DDBJ databases">
        <authorList>
            <person name="Amaro Gonzalez C."/>
        </authorList>
    </citation>
    <scope>NUCLEOTIDE SEQUENCE</scope>
</reference>
<dbReference type="EMBL" id="GBXM01080660">
    <property type="protein sequence ID" value="JAH27917.1"/>
    <property type="molecule type" value="Transcribed_RNA"/>
</dbReference>
<dbReference type="AlphaFoldDB" id="A0A0E9RGJ2"/>
<reference evidence="1" key="2">
    <citation type="journal article" date="2015" name="Fish Shellfish Immunol.">
        <title>Early steps in the European eel (Anguilla anguilla)-Vibrio vulnificus interaction in the gills: Role of the RtxA13 toxin.</title>
        <authorList>
            <person name="Callol A."/>
            <person name="Pajuelo D."/>
            <person name="Ebbesson L."/>
            <person name="Teles M."/>
            <person name="MacKenzie S."/>
            <person name="Amaro C."/>
        </authorList>
    </citation>
    <scope>NUCLEOTIDE SEQUENCE</scope>
</reference>
<protein>
    <submittedName>
        <fullName evidence="1">Uncharacterized protein</fullName>
    </submittedName>
</protein>
<sequence length="45" mass="5109">MVCDCKGCLPDVECRCFMGLWNDTAQRRSWGLEEGASAQVRDWGK</sequence>
<name>A0A0E9RGJ2_ANGAN</name>
<accession>A0A0E9RGJ2</accession>
<organism evidence="1">
    <name type="scientific">Anguilla anguilla</name>
    <name type="common">European freshwater eel</name>
    <name type="synonym">Muraena anguilla</name>
    <dbReference type="NCBI Taxonomy" id="7936"/>
    <lineage>
        <taxon>Eukaryota</taxon>
        <taxon>Metazoa</taxon>
        <taxon>Chordata</taxon>
        <taxon>Craniata</taxon>
        <taxon>Vertebrata</taxon>
        <taxon>Euteleostomi</taxon>
        <taxon>Actinopterygii</taxon>
        <taxon>Neopterygii</taxon>
        <taxon>Teleostei</taxon>
        <taxon>Anguilliformes</taxon>
        <taxon>Anguillidae</taxon>
        <taxon>Anguilla</taxon>
    </lineage>
</organism>